<feature type="repeat" description="WD" evidence="3">
    <location>
        <begin position="272"/>
        <end position="314"/>
    </location>
</feature>
<evidence type="ECO:0000256" key="3">
    <source>
        <dbReference type="PROSITE-ProRule" id="PRU00221"/>
    </source>
</evidence>
<gene>
    <name evidence="5" type="ORF">G7K_2233-t1</name>
</gene>
<proteinExistence type="predicted"/>
<dbReference type="InterPro" id="IPR015943">
    <property type="entry name" value="WD40/YVTN_repeat-like_dom_sf"/>
</dbReference>
<dbReference type="GO" id="GO:0000398">
    <property type="term" value="P:mRNA splicing, via spliceosome"/>
    <property type="evidence" value="ECO:0007669"/>
    <property type="project" value="InterPro"/>
</dbReference>
<dbReference type="PROSITE" id="PS50294">
    <property type="entry name" value="WD_REPEATS_REGION"/>
    <property type="match status" value="3"/>
</dbReference>
<dbReference type="PANTHER" id="PTHR43979">
    <property type="entry name" value="PRE-MRNA-PROCESSING FACTOR 17"/>
    <property type="match status" value="1"/>
</dbReference>
<comment type="caution">
    <text evidence="5">The sequence shown here is derived from an EMBL/GenBank/DDBJ whole genome shotgun (WGS) entry which is preliminary data.</text>
</comment>
<dbReference type="PANTHER" id="PTHR43979:SF1">
    <property type="entry name" value="PRE-MRNA-PROCESSING FACTOR 17"/>
    <property type="match status" value="1"/>
</dbReference>
<dbReference type="GO" id="GO:0003729">
    <property type="term" value="F:mRNA binding"/>
    <property type="evidence" value="ECO:0007669"/>
    <property type="project" value="TreeGrafter"/>
</dbReference>
<dbReference type="InterPro" id="IPR036322">
    <property type="entry name" value="WD40_repeat_dom_sf"/>
</dbReference>
<dbReference type="SUPFAM" id="SSF50978">
    <property type="entry name" value="WD40 repeat-like"/>
    <property type="match status" value="1"/>
</dbReference>
<reference evidence="5 6" key="2">
    <citation type="journal article" date="2014" name="J. Gen. Appl. Microbiol.">
        <title>The early diverging ascomycetous budding yeast Saitoella complicata has three histone deacetylases belonging to the Clr6, Hos2, and Rpd3 lineages.</title>
        <authorList>
            <person name="Nishida H."/>
            <person name="Matsumoto T."/>
            <person name="Kondo S."/>
            <person name="Hamamoto M."/>
            <person name="Yoshikawa H."/>
        </authorList>
    </citation>
    <scope>NUCLEOTIDE SEQUENCE [LARGE SCALE GENOMIC DNA]</scope>
    <source>
        <strain evidence="5 6">NRRL Y-17804</strain>
    </source>
</reference>
<evidence type="ECO:0000313" key="6">
    <source>
        <dbReference type="Proteomes" id="UP000033140"/>
    </source>
</evidence>
<dbReference type="PROSITE" id="PS50082">
    <property type="entry name" value="WD_REPEATS_2"/>
    <property type="match status" value="3"/>
</dbReference>
<keyword evidence="6" id="KW-1185">Reference proteome</keyword>
<dbReference type="InterPro" id="IPR032847">
    <property type="entry name" value="PRPF17"/>
</dbReference>
<dbReference type="CDD" id="cd00200">
    <property type="entry name" value="WD40"/>
    <property type="match status" value="1"/>
</dbReference>
<name>A0A0E9NF69_SAICN</name>
<evidence type="ECO:0000256" key="4">
    <source>
        <dbReference type="SAM" id="MobiDB-lite"/>
    </source>
</evidence>
<keyword evidence="2" id="KW-0677">Repeat</keyword>
<dbReference type="AlphaFoldDB" id="A0A0E9NF69"/>
<dbReference type="InterPro" id="IPR020472">
    <property type="entry name" value="WD40_PAC1"/>
</dbReference>
<reference evidence="5 6" key="3">
    <citation type="journal article" date="2015" name="Genome Announc.">
        <title>Draft Genome Sequence of the Archiascomycetous Yeast Saitoella complicata.</title>
        <authorList>
            <person name="Yamauchi K."/>
            <person name="Kondo S."/>
            <person name="Hamamoto M."/>
            <person name="Takahashi Y."/>
            <person name="Ogura Y."/>
            <person name="Hayashi T."/>
            <person name="Nishida H."/>
        </authorList>
    </citation>
    <scope>NUCLEOTIDE SEQUENCE [LARGE SCALE GENOMIC DNA]</scope>
    <source>
        <strain evidence="5 6">NRRL Y-17804</strain>
    </source>
</reference>
<organism evidence="5 6">
    <name type="scientific">Saitoella complicata (strain BCRC 22490 / CBS 7301 / JCM 7358 / NBRC 10748 / NRRL Y-17804)</name>
    <dbReference type="NCBI Taxonomy" id="698492"/>
    <lineage>
        <taxon>Eukaryota</taxon>
        <taxon>Fungi</taxon>
        <taxon>Dikarya</taxon>
        <taxon>Ascomycota</taxon>
        <taxon>Taphrinomycotina</taxon>
        <taxon>Taphrinomycotina incertae sedis</taxon>
        <taxon>Saitoella</taxon>
    </lineage>
</organism>
<feature type="repeat" description="WD" evidence="3">
    <location>
        <begin position="316"/>
        <end position="357"/>
    </location>
</feature>
<accession>A0A0E9NF69</accession>
<dbReference type="Pfam" id="PF00400">
    <property type="entry name" value="WD40"/>
    <property type="match status" value="5"/>
</dbReference>
<keyword evidence="1 3" id="KW-0853">WD repeat</keyword>
<dbReference type="Gene3D" id="2.130.10.10">
    <property type="entry name" value="YVTN repeat-like/Quinoprotein amine dehydrogenase"/>
    <property type="match status" value="1"/>
</dbReference>
<feature type="repeat" description="WD" evidence="3">
    <location>
        <begin position="402"/>
        <end position="434"/>
    </location>
</feature>
<dbReference type="OMA" id="TLWHPHE"/>
<dbReference type="GO" id="GO:0071013">
    <property type="term" value="C:catalytic step 2 spliceosome"/>
    <property type="evidence" value="ECO:0007669"/>
    <property type="project" value="InterPro"/>
</dbReference>
<evidence type="ECO:0000256" key="2">
    <source>
        <dbReference type="ARBA" id="ARBA00022737"/>
    </source>
</evidence>
<dbReference type="Proteomes" id="UP000033140">
    <property type="component" value="Unassembled WGS sequence"/>
</dbReference>
<feature type="region of interest" description="Disordered" evidence="4">
    <location>
        <begin position="1"/>
        <end position="20"/>
    </location>
</feature>
<protein>
    <submittedName>
        <fullName evidence="5">Uncharacterized protein</fullName>
    </submittedName>
</protein>
<dbReference type="STRING" id="698492.A0A0E9NF69"/>
<dbReference type="InterPro" id="IPR019775">
    <property type="entry name" value="WD40_repeat_CS"/>
</dbReference>
<sequence>MSALVAGYGSSDESGDEAAPALRQAHVSLIQPVVAAPEVSTENPMELQMMIAKPTDTQIMVNTSYSDLSRPEQGPTNPFNQNSSIKRNVLTGAVEAQTITDAMFNAQQRTYNTYGYARDPSLNAQGFVGNQALAQQFEGSDIVERKVSKAGLAALKAKREKKGDASVLEGDNRYLGPWAAYNHAEAADEDEMDDGEYADEAMAPESHPVIVQDRDADVYNTSAEEKTEFLGSEMYDYQGRTYMHVPQDLDVNLLGEPGEQECFVPKKLVHTWEAHAKAVSAVRFFPRSGHLLLSSGMDSQIKLWDVYHDRELLRSYSGHSKAVRDVTFNNDGRQFLSASYDKMIKLWDTETGQCISRFTTGKIPYVVKFNPDPALHHEFLTGMSDKKIVQFDIRSGDVIQEYDHHLGPVNTITFCDENRRFITTSDDKSLRAWDYGIPVPIKYVAEPYMHSMPAVALHPNGKYVACQSLDNNVCVFSATDRFKAHRRKTFKGHSCAGYAIDVGFSPDGKFLFSGDSGGYAVFWDWKTCKMWKKWKAHDKPCTVLAMHPQETSKLVTAGYDGLIKTKTSILMSISMALSMTLVIIPSRSPPS</sequence>
<evidence type="ECO:0000313" key="5">
    <source>
        <dbReference type="EMBL" id="GAO48045.1"/>
    </source>
</evidence>
<evidence type="ECO:0000256" key="1">
    <source>
        <dbReference type="ARBA" id="ARBA00022574"/>
    </source>
</evidence>
<dbReference type="PRINTS" id="PR00320">
    <property type="entry name" value="GPROTEINBRPT"/>
</dbReference>
<dbReference type="PROSITE" id="PS00678">
    <property type="entry name" value="WD_REPEATS_1"/>
    <property type="match status" value="1"/>
</dbReference>
<dbReference type="InterPro" id="IPR001680">
    <property type="entry name" value="WD40_rpt"/>
</dbReference>
<dbReference type="EMBL" id="BACD03000012">
    <property type="protein sequence ID" value="GAO48045.1"/>
    <property type="molecule type" value="Genomic_DNA"/>
</dbReference>
<dbReference type="FunFam" id="2.130.10.10:FF:000191">
    <property type="entry name" value="mRNA splicing factor"/>
    <property type="match status" value="1"/>
</dbReference>
<dbReference type="SMART" id="SM00320">
    <property type="entry name" value="WD40"/>
    <property type="match status" value="7"/>
</dbReference>
<reference evidence="5 6" key="1">
    <citation type="journal article" date="2011" name="J. Gen. Appl. Microbiol.">
        <title>Draft genome sequencing of the enigmatic yeast Saitoella complicata.</title>
        <authorList>
            <person name="Nishida H."/>
            <person name="Hamamoto M."/>
            <person name="Sugiyama J."/>
        </authorList>
    </citation>
    <scope>NUCLEOTIDE SEQUENCE [LARGE SCALE GENOMIC DNA]</scope>
    <source>
        <strain evidence="5 6">NRRL Y-17804</strain>
    </source>
</reference>